<dbReference type="InterPro" id="IPR003165">
    <property type="entry name" value="Piwi"/>
</dbReference>
<dbReference type="PANTHER" id="PTHR22891">
    <property type="entry name" value="EUKARYOTIC TRANSLATION INITIATION FACTOR 2C"/>
    <property type="match status" value="1"/>
</dbReference>
<dbReference type="SUPFAM" id="SSF53098">
    <property type="entry name" value="Ribonuclease H-like"/>
    <property type="match status" value="1"/>
</dbReference>
<keyword evidence="2" id="KW-1185">Reference proteome</keyword>
<dbReference type="InterPro" id="IPR036085">
    <property type="entry name" value="PAZ_dom_sf"/>
</dbReference>
<sequence>MSEPNERKMAIMPGKLQNGGKIQSAEATEVVLNAYPLKLKMAIDKVYKYELKITAIKEVGKPRELFKGPKNDVAKQERMQLLWELYHQLLKQNPDFFGGRDNMKTYTFDCGVNFYSINKLQLKEREMKEFKLDYAKLSEHSQSSDAILESGDRSAVQFLEILSNQEMLKIDDYYIFANKMFEKKSVINLRNDPESSSKECRRIFVLLVIPFRVLLRWFRSILRSPHSFLRFGTQNLQRKWIDSGSKQLKDISVVTTHLKDTQRTLMISGLTDNLPIVLTLTSRARTFRLPKKRAVSSGDKGDRTNESYYPMELLKILDGQRVPISKQSPALVDNLIRNCQLLPNPFFKAHKIGIDSRLIEADANVLFPPSIIYPQASEEPSPDVWAAVIVQNGVPPNDCMNFIKRIVESAQSRGVQINPPNRYEMFESTDVEYIRDKFGFFKKNGCKFVMFVTREKLDPVHHTFKLMEVEFGITTQHVSSQTMMKAIGDRAGCVNHGLGTARANRQFRHDVIGKEWMSSSRMFVGIDVSHPAPQSLFEREKGVAPSSPTIVGLAYTLGNPVDIGGTYWMQQPRVAHVEDLKLQVVQAMLNFKNKMGSLPKHLIVFRGGVSEGEYRIVLDFEQQAFYDAFDQLEKLHPDFKVPALTIIVVQCKSNYRIVPTKVNPNAKPMDQNVRPGTCLDKRVMHPNLTEFLIVAHKAIQGTANPARCTVIYDSTPGRMPLEEVENVTNCLCYAHGIVTSPVSVPAPLYSASDLAKRGMNNWKTHNFGSDEHSSADGRFVNRGNSEAFFGDMTCTPGDIAYVNPNTNLPFQCNAALSNSCPNNFLCTYDALSTNSVCCGATSMEVCPEGEKAYVNAADMSVRECLINVDGSCPAMYLCRFNSQKIDTTAVHPSLEIYVLLEKLCTVILLPKQPSDALLAAIAALSTGVYMPIRYCKCFPRPLLFSQFLVSK</sequence>
<dbReference type="Proteomes" id="UP000887574">
    <property type="component" value="Unplaced"/>
</dbReference>
<evidence type="ECO:0000259" key="1">
    <source>
        <dbReference type="PROSITE" id="PS50822"/>
    </source>
</evidence>
<dbReference type="WBParaSite" id="jg21651">
    <property type="protein sequence ID" value="jg21651"/>
    <property type="gene ID" value="jg21651"/>
</dbReference>
<dbReference type="PROSITE" id="PS50822">
    <property type="entry name" value="PIWI"/>
    <property type="match status" value="1"/>
</dbReference>
<dbReference type="SMART" id="SM00289">
    <property type="entry name" value="WR1"/>
    <property type="match status" value="2"/>
</dbReference>
<evidence type="ECO:0000313" key="3">
    <source>
        <dbReference type="WBParaSite" id="jg21651"/>
    </source>
</evidence>
<organism evidence="2 3">
    <name type="scientific">Ditylenchus dipsaci</name>
    <dbReference type="NCBI Taxonomy" id="166011"/>
    <lineage>
        <taxon>Eukaryota</taxon>
        <taxon>Metazoa</taxon>
        <taxon>Ecdysozoa</taxon>
        <taxon>Nematoda</taxon>
        <taxon>Chromadorea</taxon>
        <taxon>Rhabditida</taxon>
        <taxon>Tylenchina</taxon>
        <taxon>Tylenchomorpha</taxon>
        <taxon>Sphaerularioidea</taxon>
        <taxon>Anguinidae</taxon>
        <taxon>Anguininae</taxon>
        <taxon>Ditylenchus</taxon>
    </lineage>
</organism>
<dbReference type="Pfam" id="PF02171">
    <property type="entry name" value="Piwi"/>
    <property type="match status" value="1"/>
</dbReference>
<reference evidence="3" key="1">
    <citation type="submission" date="2022-11" db="UniProtKB">
        <authorList>
            <consortium name="WormBaseParasite"/>
        </authorList>
    </citation>
    <scope>IDENTIFICATION</scope>
</reference>
<dbReference type="GO" id="GO:0003676">
    <property type="term" value="F:nucleic acid binding"/>
    <property type="evidence" value="ECO:0007669"/>
    <property type="project" value="InterPro"/>
</dbReference>
<name>A0A915DPU7_9BILA</name>
<dbReference type="InterPro" id="IPR036397">
    <property type="entry name" value="RNaseH_sf"/>
</dbReference>
<dbReference type="InterPro" id="IPR028150">
    <property type="entry name" value="Lustrin_cystein"/>
</dbReference>
<dbReference type="Gene3D" id="3.30.420.10">
    <property type="entry name" value="Ribonuclease H-like superfamily/Ribonuclease H"/>
    <property type="match status" value="1"/>
</dbReference>
<evidence type="ECO:0000313" key="2">
    <source>
        <dbReference type="Proteomes" id="UP000887574"/>
    </source>
</evidence>
<dbReference type="Gene3D" id="3.40.50.2300">
    <property type="match status" value="1"/>
</dbReference>
<dbReference type="Pfam" id="PF14625">
    <property type="entry name" value="Lustrin_cystein"/>
    <property type="match status" value="2"/>
</dbReference>
<dbReference type="SMART" id="SM00950">
    <property type="entry name" value="Piwi"/>
    <property type="match status" value="1"/>
</dbReference>
<dbReference type="InterPro" id="IPR012337">
    <property type="entry name" value="RNaseH-like_sf"/>
</dbReference>
<proteinExistence type="predicted"/>
<dbReference type="SUPFAM" id="SSF101690">
    <property type="entry name" value="PAZ domain"/>
    <property type="match status" value="1"/>
</dbReference>
<accession>A0A915DPU7</accession>
<dbReference type="AlphaFoldDB" id="A0A915DPU7"/>
<feature type="domain" description="Piwi" evidence="1">
    <location>
        <begin position="522"/>
        <end position="763"/>
    </location>
</feature>
<dbReference type="InterPro" id="IPR006150">
    <property type="entry name" value="Cys_repeat_1"/>
</dbReference>
<protein>
    <submittedName>
        <fullName evidence="3">Piwi domain-containing protein</fullName>
    </submittedName>
</protein>